<name>A0A8S9P740_BRACR</name>
<reference evidence="2" key="1">
    <citation type="submission" date="2019-12" db="EMBL/GenBank/DDBJ databases">
        <title>Genome sequencing and annotation of Brassica cretica.</title>
        <authorList>
            <person name="Studholme D.J."/>
            <person name="Sarris P."/>
        </authorList>
    </citation>
    <scope>NUCLEOTIDE SEQUENCE</scope>
    <source>
        <strain evidence="2">PFS-109/04</strain>
        <tissue evidence="2">Leaf</tissue>
    </source>
</reference>
<sequence length="100" mass="11400">MWESLLNDCQIVFIPHLGEQIFNTRLMSEELEVSVEVKREETGWFSKESLSGAVRSVMDKDTELGNLVRRNHAKLKESLLSSGIISGYVNKYVEALEKLV</sequence>
<organism evidence="2 3">
    <name type="scientific">Brassica cretica</name>
    <name type="common">Mustard</name>
    <dbReference type="NCBI Taxonomy" id="69181"/>
    <lineage>
        <taxon>Eukaryota</taxon>
        <taxon>Viridiplantae</taxon>
        <taxon>Streptophyta</taxon>
        <taxon>Embryophyta</taxon>
        <taxon>Tracheophyta</taxon>
        <taxon>Spermatophyta</taxon>
        <taxon>Magnoliopsida</taxon>
        <taxon>eudicotyledons</taxon>
        <taxon>Gunneridae</taxon>
        <taxon>Pentapetalae</taxon>
        <taxon>rosids</taxon>
        <taxon>malvids</taxon>
        <taxon>Brassicales</taxon>
        <taxon>Brassicaceae</taxon>
        <taxon>Brassiceae</taxon>
        <taxon>Brassica</taxon>
    </lineage>
</organism>
<dbReference type="AlphaFoldDB" id="A0A8S9P740"/>
<dbReference type="InterPro" id="IPR050481">
    <property type="entry name" value="UDP-glycosyltransf_plant"/>
</dbReference>
<evidence type="ECO:0000313" key="2">
    <source>
        <dbReference type="EMBL" id="KAF3511309.1"/>
    </source>
</evidence>
<proteinExistence type="inferred from homology"/>
<protein>
    <submittedName>
        <fullName evidence="2">Uncharacterized protein</fullName>
    </submittedName>
</protein>
<dbReference type="EMBL" id="QGKX02001521">
    <property type="protein sequence ID" value="KAF3511309.1"/>
    <property type="molecule type" value="Genomic_DNA"/>
</dbReference>
<evidence type="ECO:0000313" key="3">
    <source>
        <dbReference type="Proteomes" id="UP000712600"/>
    </source>
</evidence>
<dbReference type="Gene3D" id="3.40.50.2000">
    <property type="entry name" value="Glycogen Phosphorylase B"/>
    <property type="match status" value="1"/>
</dbReference>
<comment type="caution">
    <text evidence="2">The sequence shown here is derived from an EMBL/GenBank/DDBJ whole genome shotgun (WGS) entry which is preliminary data.</text>
</comment>
<dbReference type="GO" id="GO:0035251">
    <property type="term" value="F:UDP-glucosyltransferase activity"/>
    <property type="evidence" value="ECO:0007669"/>
    <property type="project" value="InterPro"/>
</dbReference>
<evidence type="ECO:0000256" key="1">
    <source>
        <dbReference type="ARBA" id="ARBA00009995"/>
    </source>
</evidence>
<accession>A0A8S9P740</accession>
<dbReference type="Proteomes" id="UP000712600">
    <property type="component" value="Unassembled WGS sequence"/>
</dbReference>
<dbReference type="SUPFAM" id="SSF53756">
    <property type="entry name" value="UDP-Glycosyltransferase/glycogen phosphorylase"/>
    <property type="match status" value="1"/>
</dbReference>
<dbReference type="PANTHER" id="PTHR48049">
    <property type="entry name" value="GLYCOSYLTRANSFERASE"/>
    <property type="match status" value="1"/>
</dbReference>
<gene>
    <name evidence="2" type="ORF">F2Q69_00001257</name>
</gene>
<comment type="similarity">
    <text evidence="1">Belongs to the UDP-glycosyltransferase family.</text>
</comment>
<dbReference type="PANTHER" id="PTHR48049:SF77">
    <property type="entry name" value="UDP-GLYCOSYLTRANSFERASE 79B6"/>
    <property type="match status" value="1"/>
</dbReference>